<dbReference type="Pfam" id="PF24038">
    <property type="entry name" value="DUF7347"/>
    <property type="match status" value="1"/>
</dbReference>
<proteinExistence type="predicted"/>
<dbReference type="GO" id="GO:0004748">
    <property type="term" value="F:ribonucleoside-diphosphate reductase activity, thioredoxin disulfide as acceptor"/>
    <property type="evidence" value="ECO:0007669"/>
    <property type="project" value="TreeGrafter"/>
</dbReference>
<gene>
    <name evidence="2" type="ORF">LCGC14_0658890</name>
</gene>
<dbReference type="SUPFAM" id="SSF51998">
    <property type="entry name" value="PFL-like glycyl radical enzymes"/>
    <property type="match status" value="1"/>
</dbReference>
<dbReference type="PANTHER" id="PTHR21075">
    <property type="entry name" value="ANAEROBIC RIBONUCLEOSIDE-TRIPHOSPHATE REDUCTASE"/>
    <property type="match status" value="1"/>
</dbReference>
<sequence length="648" mass="74844">MVSDKNILFLEKQLKTLGQKVRIDILKKLKNSQNDISFSKLQKDVLEGNSSTVNLSFHLNALKKCELINNTEDGYYITQLGKKIFENILSIERILGEKSKSKMIRTSKYSKELFDPSKIEEFLITEGDMELFLARQIAREVEDRLANLNIEYLTAPLMREYINAILLENGLEEVRHKLTRLGTPPYEIFKLFNSMDSRLTPEKFINKLGSDVSEQFLLLNLIPKNLADLYLSGEIALLNLNYWSLRPLSLYISSETILSFISKKHPAFTNKFETSRDCVNTILYFFDFLYQVKPFYSEDALLGGFKSQFLNYVLNNDSHVTDLLTSQFLRFNQCFLDDKQHITLEFKNNSGDPTSKLFFKSLAEKFPLKRGPLLLWGYSSFLEDKLQEIKHNDLFSHLLKDNVVLYNNDGFNLLNSTNIKICNPKQNKIILDKILINLHMISVEANQNDDIFFDLLQKKLDSVFELFQLKKNFVKKRLGTISEWESLIPHIFGEKKESIMNNSIKSVSFFGLNKAVLNHCGIELDRTESSASFALKSLTLMKNLINEKNETENDSFILSQPHDDKYLSDSWSNGVFNPEEPSKAYTSKIIRENSSLSLVKKVSLFKKFENIIDGGTIFNPKITEINAFKKYLNLLYTSKIGAISFRNY</sequence>
<dbReference type="InterPro" id="IPR055771">
    <property type="entry name" value="DUF7347"/>
</dbReference>
<feature type="domain" description="DUF7347" evidence="1">
    <location>
        <begin position="14"/>
        <end position="88"/>
    </location>
</feature>
<name>A0A0F9TFS0_9ZZZZ</name>
<dbReference type="InterPro" id="IPR036388">
    <property type="entry name" value="WH-like_DNA-bd_sf"/>
</dbReference>
<dbReference type="PANTHER" id="PTHR21075:SF0">
    <property type="entry name" value="ANAEROBIC RIBONUCLEOSIDE-TRIPHOSPHATE REDUCTASE"/>
    <property type="match status" value="1"/>
</dbReference>
<accession>A0A0F9TFS0</accession>
<dbReference type="Pfam" id="PF13597">
    <property type="entry name" value="NRDD"/>
    <property type="match status" value="1"/>
</dbReference>
<protein>
    <recommendedName>
        <fullName evidence="1">DUF7347 domain-containing protein</fullName>
    </recommendedName>
</protein>
<dbReference type="GO" id="GO:0031250">
    <property type="term" value="C:anaerobic ribonucleoside-triphosphate reductase complex"/>
    <property type="evidence" value="ECO:0007669"/>
    <property type="project" value="TreeGrafter"/>
</dbReference>
<comment type="caution">
    <text evidence="2">The sequence shown here is derived from an EMBL/GenBank/DDBJ whole genome shotgun (WGS) entry which is preliminary data.</text>
</comment>
<dbReference type="EMBL" id="LAZR01001254">
    <property type="protein sequence ID" value="KKN47846.1"/>
    <property type="molecule type" value="Genomic_DNA"/>
</dbReference>
<evidence type="ECO:0000259" key="1">
    <source>
        <dbReference type="Pfam" id="PF24038"/>
    </source>
</evidence>
<dbReference type="InterPro" id="IPR036390">
    <property type="entry name" value="WH_DNA-bd_sf"/>
</dbReference>
<dbReference type="InterPro" id="IPR012833">
    <property type="entry name" value="NrdD"/>
</dbReference>
<dbReference type="Gene3D" id="3.20.70.20">
    <property type="match status" value="1"/>
</dbReference>
<dbReference type="GO" id="GO:0008998">
    <property type="term" value="F:ribonucleoside-triphosphate reductase (thioredoxin) activity"/>
    <property type="evidence" value="ECO:0007669"/>
    <property type="project" value="InterPro"/>
</dbReference>
<dbReference type="SUPFAM" id="SSF46785">
    <property type="entry name" value="Winged helix' DNA-binding domain"/>
    <property type="match status" value="1"/>
</dbReference>
<evidence type="ECO:0000313" key="2">
    <source>
        <dbReference type="EMBL" id="KKN47846.1"/>
    </source>
</evidence>
<reference evidence="2" key="1">
    <citation type="journal article" date="2015" name="Nature">
        <title>Complex archaea that bridge the gap between prokaryotes and eukaryotes.</title>
        <authorList>
            <person name="Spang A."/>
            <person name="Saw J.H."/>
            <person name="Jorgensen S.L."/>
            <person name="Zaremba-Niedzwiedzka K."/>
            <person name="Martijn J."/>
            <person name="Lind A.E."/>
            <person name="van Eijk R."/>
            <person name="Schleper C."/>
            <person name="Guy L."/>
            <person name="Ettema T.J."/>
        </authorList>
    </citation>
    <scope>NUCLEOTIDE SEQUENCE</scope>
</reference>
<dbReference type="GO" id="GO:0006260">
    <property type="term" value="P:DNA replication"/>
    <property type="evidence" value="ECO:0007669"/>
    <property type="project" value="InterPro"/>
</dbReference>
<organism evidence="2">
    <name type="scientific">marine sediment metagenome</name>
    <dbReference type="NCBI Taxonomy" id="412755"/>
    <lineage>
        <taxon>unclassified sequences</taxon>
        <taxon>metagenomes</taxon>
        <taxon>ecological metagenomes</taxon>
    </lineage>
</organism>
<dbReference type="Gene3D" id="1.10.10.10">
    <property type="entry name" value="Winged helix-like DNA-binding domain superfamily/Winged helix DNA-binding domain"/>
    <property type="match status" value="1"/>
</dbReference>
<dbReference type="GO" id="GO:0009265">
    <property type="term" value="P:2'-deoxyribonucleotide biosynthetic process"/>
    <property type="evidence" value="ECO:0007669"/>
    <property type="project" value="TreeGrafter"/>
</dbReference>
<dbReference type="AlphaFoldDB" id="A0A0F9TFS0"/>